<dbReference type="Gene3D" id="3.40.50.300">
    <property type="entry name" value="P-loop containing nucleotide triphosphate hydrolases"/>
    <property type="match status" value="1"/>
</dbReference>
<dbReference type="GO" id="GO:0004386">
    <property type="term" value="F:helicase activity"/>
    <property type="evidence" value="ECO:0007669"/>
    <property type="project" value="UniProtKB-KW"/>
</dbReference>
<evidence type="ECO:0000313" key="1">
    <source>
        <dbReference type="EMBL" id="UBZ25574.1"/>
    </source>
</evidence>
<evidence type="ECO:0000313" key="2">
    <source>
        <dbReference type="Proteomes" id="UP000831195"/>
    </source>
</evidence>
<keyword evidence="1" id="KW-0067">ATP-binding</keyword>
<organism evidence="1 2">
    <name type="scientific">Crangon crangon nudivirus</name>
    <dbReference type="NCBI Taxonomy" id="2880838"/>
    <lineage>
        <taxon>Viruses</taxon>
        <taxon>Viruses incertae sedis</taxon>
        <taxon>Naldaviricetes</taxon>
        <taxon>Lefavirales</taxon>
        <taxon>Nudiviridae</taxon>
        <taxon>Gammanudivirus</taxon>
        <taxon>Gammanudivirus cracrangonis</taxon>
    </lineage>
</organism>
<dbReference type="Proteomes" id="UP000831195">
    <property type="component" value="Segment"/>
</dbReference>
<protein>
    <submittedName>
        <fullName evidence="1">Helicase 2</fullName>
    </submittedName>
</protein>
<accession>A0AAE9BYR2</accession>
<dbReference type="SUPFAM" id="SSF52540">
    <property type="entry name" value="P-loop containing nucleoside triphosphate hydrolases"/>
    <property type="match status" value="1"/>
</dbReference>
<reference evidence="1" key="1">
    <citation type="journal article" date="2021" name="Viruses">
        <title>Identification and Full Characterisation of Two Novel Crustacean Infecting Members of the Family Nudiviridae Provides Support for Two Subfamilies.</title>
        <authorList>
            <person name="Bateman K.S."/>
            <person name="Kerr R."/>
            <person name="Stentiford G.D."/>
            <person name="Bean T.P."/>
            <person name="Hooper C."/>
            <person name="Van Eynde B."/>
            <person name="Delbare D."/>
            <person name="Bojko J."/>
            <person name="Christiaens O."/>
            <person name="Taning C.N.T."/>
            <person name="Smagghe G."/>
            <person name="van Oers M.M."/>
            <person name="van Aerle R."/>
        </authorList>
    </citation>
    <scope>NUCLEOTIDE SEQUENCE</scope>
    <source>
        <strain evidence="1">AN1</strain>
    </source>
</reference>
<gene>
    <name evidence="1" type="ORF">CcNV_089</name>
</gene>
<keyword evidence="1" id="KW-0547">Nucleotide-binding</keyword>
<keyword evidence="1" id="KW-0347">Helicase</keyword>
<dbReference type="InterPro" id="IPR027417">
    <property type="entry name" value="P-loop_NTPase"/>
</dbReference>
<dbReference type="EMBL" id="MZ311577">
    <property type="protein sequence ID" value="UBZ25574.1"/>
    <property type="molecule type" value="Genomic_DNA"/>
</dbReference>
<name>A0AAE9BYR2_9VIRU</name>
<keyword evidence="1" id="KW-0378">Hydrolase</keyword>
<keyword evidence="2" id="KW-1185">Reference proteome</keyword>
<sequence>MNLSIPYENTKPIIMQTPSVIRTPLKTFNDILNLCVKSTGCLMAGLNDADRKLLHTFVQTHQHTLLKTCHVNIPKIYIAYHSLSPEQRTVFLDLHRSFQSTTGSINCIDAGPGTGKTFMVCCLALTSTLDIRYLVYTRKLAQRMMNVIPLTASTCCKFIMGTMKINYMKSKYIWSTFNSETESTLTAAEKCRQIMKWVMDIDTTLITQDVLILDEDSVVSPWFLLYLYCISRYYNKHIIFIGDRYQQNSINKTIHHNGSNYAIIYQMVEGKVNNLVYRIRQQKDQEFQAVLHTIYGMFEGSHNTMTEYPMKFNAKLCIYRLLQPHFNMREDFNATFMSQYHMNIKKRMLRYEQHLKTNTIKYNRIYIMRKISKIASQPVTITEPNCKFLPYIIMVKNEEYVYVASDNKEYVVIFKGFISTSQMVIQIPELGQTLSIVRQPLTSAIVHEEYMTWLRGHNITSCMQFPIRMKTMTYHAAQGNTISLGKIELDLDTSSLNSFYVGITRILERAQIGRIHTEELLSLALTHKLNDAYYYRCATTVSLRLPFQTIVNPDAFNRRVITQNIKILRSVYDVKTNISKTTDSALVAIVNKLVDGKHMMYEKLLENI</sequence>
<dbReference type="Pfam" id="PF13245">
    <property type="entry name" value="AAA_19"/>
    <property type="match status" value="1"/>
</dbReference>
<proteinExistence type="predicted"/>